<name>M1VGU1_CYAM1</name>
<dbReference type="PANTHER" id="PTHR43112:SF3">
    <property type="entry name" value="FERREDOXIN-2, CHLOROPLASTIC"/>
    <property type="match status" value="1"/>
</dbReference>
<dbReference type="eggNOG" id="ENOG502T1YF">
    <property type="taxonomic scope" value="Eukaryota"/>
</dbReference>
<evidence type="ECO:0000256" key="4">
    <source>
        <dbReference type="ARBA" id="ARBA00022723"/>
    </source>
</evidence>
<keyword evidence="4" id="KW-0479">Metal-binding</keyword>
<dbReference type="GO" id="GO:0051537">
    <property type="term" value="F:2 iron, 2 sulfur cluster binding"/>
    <property type="evidence" value="ECO:0007669"/>
    <property type="project" value="UniProtKB-KW"/>
</dbReference>
<keyword evidence="7" id="KW-0411">Iron-sulfur</keyword>
<accession>M1VGU1</accession>
<dbReference type="Proteomes" id="UP000007014">
    <property type="component" value="Chromosome 18"/>
</dbReference>
<reference evidence="10 11" key="1">
    <citation type="journal article" date="2004" name="Nature">
        <title>Genome sequence of the ultrasmall unicellular red alga Cyanidioschyzon merolae 10D.</title>
        <authorList>
            <person name="Matsuzaki M."/>
            <person name="Misumi O."/>
            <person name="Shin-i T."/>
            <person name="Maruyama S."/>
            <person name="Takahara M."/>
            <person name="Miyagishima S."/>
            <person name="Mori T."/>
            <person name="Nishida K."/>
            <person name="Yagisawa F."/>
            <person name="Nishida K."/>
            <person name="Yoshida Y."/>
            <person name="Nishimura Y."/>
            <person name="Nakao S."/>
            <person name="Kobayashi T."/>
            <person name="Momoyama Y."/>
            <person name="Higashiyama T."/>
            <person name="Minoda A."/>
            <person name="Sano M."/>
            <person name="Nomoto H."/>
            <person name="Oishi K."/>
            <person name="Hayashi H."/>
            <person name="Ohta F."/>
            <person name="Nishizaka S."/>
            <person name="Haga S."/>
            <person name="Miura S."/>
            <person name="Morishita T."/>
            <person name="Kabeya Y."/>
            <person name="Terasawa K."/>
            <person name="Suzuki Y."/>
            <person name="Ishii Y."/>
            <person name="Asakawa S."/>
            <person name="Takano H."/>
            <person name="Ohta N."/>
            <person name="Kuroiwa H."/>
            <person name="Tanaka K."/>
            <person name="Shimizu N."/>
            <person name="Sugano S."/>
            <person name="Sato N."/>
            <person name="Nozaki H."/>
            <person name="Ogasawara N."/>
            <person name="Kohara Y."/>
            <person name="Kuroiwa T."/>
        </authorList>
    </citation>
    <scope>NUCLEOTIDE SEQUENCE [LARGE SCALE GENOMIC DNA]</scope>
    <source>
        <strain evidence="10 11">10D</strain>
    </source>
</reference>
<dbReference type="HOGENOM" id="CLU_1429936_0_0_1"/>
<dbReference type="InterPro" id="IPR006058">
    <property type="entry name" value="2Fe2S_fd_BS"/>
</dbReference>
<dbReference type="GeneID" id="16996669"/>
<dbReference type="PROSITE" id="PS51085">
    <property type="entry name" value="2FE2S_FER_2"/>
    <property type="match status" value="1"/>
</dbReference>
<evidence type="ECO:0000313" key="10">
    <source>
        <dbReference type="EMBL" id="BAM82422.1"/>
    </source>
</evidence>
<dbReference type="EMBL" id="AP006500">
    <property type="protein sequence ID" value="BAM82422.1"/>
    <property type="molecule type" value="Genomic_DNA"/>
</dbReference>
<dbReference type="AlphaFoldDB" id="M1VGU1"/>
<dbReference type="PROSITE" id="PS00197">
    <property type="entry name" value="2FE2S_FER_1"/>
    <property type="match status" value="1"/>
</dbReference>
<dbReference type="STRING" id="280699.M1VGU1"/>
<keyword evidence="11" id="KW-1185">Reference proteome</keyword>
<organism evidence="10 11">
    <name type="scientific">Cyanidioschyzon merolae (strain NIES-3377 / 10D)</name>
    <name type="common">Unicellular red alga</name>
    <dbReference type="NCBI Taxonomy" id="280699"/>
    <lineage>
        <taxon>Eukaryota</taxon>
        <taxon>Rhodophyta</taxon>
        <taxon>Bangiophyceae</taxon>
        <taxon>Cyanidiales</taxon>
        <taxon>Cyanidiaceae</taxon>
        <taxon>Cyanidioschyzon</taxon>
    </lineage>
</organism>
<comment type="similarity">
    <text evidence="1">Belongs to the 2Fe2S plant-type ferredoxin family.</text>
</comment>
<dbReference type="RefSeq" id="XP_005538458.1">
    <property type="nucleotide sequence ID" value="XM_005538401.1"/>
</dbReference>
<evidence type="ECO:0000256" key="6">
    <source>
        <dbReference type="ARBA" id="ARBA00023004"/>
    </source>
</evidence>
<keyword evidence="5" id="KW-0249">Electron transport</keyword>
<dbReference type="Pfam" id="PF00111">
    <property type="entry name" value="Fer2"/>
    <property type="match status" value="1"/>
</dbReference>
<comment type="cofactor">
    <cofactor evidence="8">
        <name>[2Fe-2S] cluster</name>
        <dbReference type="ChEBI" id="CHEBI:190135"/>
    </cofactor>
</comment>
<dbReference type="OrthoDB" id="1885901at2759"/>
<dbReference type="KEGG" id="cme:CYME_CMR177C"/>
<reference evidence="10 11" key="2">
    <citation type="journal article" date="2007" name="BMC Biol.">
        <title>A 100%-complete sequence reveals unusually simple genomic features in the hot-spring red alga Cyanidioschyzon merolae.</title>
        <authorList>
            <person name="Nozaki H."/>
            <person name="Takano H."/>
            <person name="Misumi O."/>
            <person name="Terasawa K."/>
            <person name="Matsuzaki M."/>
            <person name="Maruyama S."/>
            <person name="Nishida K."/>
            <person name="Yagisawa F."/>
            <person name="Yoshida Y."/>
            <person name="Fujiwara T."/>
            <person name="Takio S."/>
            <person name="Tamura K."/>
            <person name="Chung S.J."/>
            <person name="Nakamura S."/>
            <person name="Kuroiwa H."/>
            <person name="Tanaka K."/>
            <person name="Sato N."/>
            <person name="Kuroiwa T."/>
        </authorList>
    </citation>
    <scope>NUCLEOTIDE SEQUENCE [LARGE SCALE GENOMIC DNA]</scope>
    <source>
        <strain evidence="10 11">10D</strain>
    </source>
</reference>
<evidence type="ECO:0000256" key="1">
    <source>
        <dbReference type="ARBA" id="ARBA00007874"/>
    </source>
</evidence>
<dbReference type="InterPro" id="IPR036010">
    <property type="entry name" value="2Fe-2S_ferredoxin-like_sf"/>
</dbReference>
<evidence type="ECO:0000256" key="5">
    <source>
        <dbReference type="ARBA" id="ARBA00022982"/>
    </source>
</evidence>
<protein>
    <submittedName>
        <fullName evidence="10">Similar to ferredoxin</fullName>
    </submittedName>
</protein>
<dbReference type="PANTHER" id="PTHR43112">
    <property type="entry name" value="FERREDOXIN"/>
    <property type="match status" value="1"/>
</dbReference>
<evidence type="ECO:0000256" key="8">
    <source>
        <dbReference type="ARBA" id="ARBA00034078"/>
    </source>
</evidence>
<keyword evidence="2" id="KW-0813">Transport</keyword>
<gene>
    <name evidence="10" type="ORF">CYME_CMR177C</name>
</gene>
<keyword evidence="3" id="KW-0001">2Fe-2S</keyword>
<dbReference type="CDD" id="cd00207">
    <property type="entry name" value="fer2"/>
    <property type="match status" value="1"/>
</dbReference>
<dbReference type="InterPro" id="IPR012675">
    <property type="entry name" value="Beta-grasp_dom_sf"/>
</dbReference>
<evidence type="ECO:0000259" key="9">
    <source>
        <dbReference type="PROSITE" id="PS51085"/>
    </source>
</evidence>
<evidence type="ECO:0000256" key="7">
    <source>
        <dbReference type="ARBA" id="ARBA00023014"/>
    </source>
</evidence>
<evidence type="ECO:0000256" key="3">
    <source>
        <dbReference type="ARBA" id="ARBA00022714"/>
    </source>
</evidence>
<dbReference type="InterPro" id="IPR001041">
    <property type="entry name" value="2Fe-2S_ferredoxin-type"/>
</dbReference>
<dbReference type="Gene3D" id="3.10.20.30">
    <property type="match status" value="1"/>
</dbReference>
<dbReference type="GO" id="GO:0046872">
    <property type="term" value="F:metal ion binding"/>
    <property type="evidence" value="ECO:0007669"/>
    <property type="project" value="UniProtKB-KW"/>
</dbReference>
<keyword evidence="6" id="KW-0408">Iron</keyword>
<evidence type="ECO:0000313" key="11">
    <source>
        <dbReference type="Proteomes" id="UP000007014"/>
    </source>
</evidence>
<dbReference type="Gramene" id="CMR177CT">
    <property type="protein sequence ID" value="CMR177CT"/>
    <property type="gene ID" value="CMR177C"/>
</dbReference>
<feature type="domain" description="2Fe-2S ferredoxin-type" evidence="9">
    <location>
        <begin position="82"/>
        <end position="176"/>
    </location>
</feature>
<evidence type="ECO:0000256" key="2">
    <source>
        <dbReference type="ARBA" id="ARBA00022448"/>
    </source>
</evidence>
<dbReference type="SUPFAM" id="SSF54292">
    <property type="entry name" value="2Fe-2S ferredoxin-like"/>
    <property type="match status" value="1"/>
</dbReference>
<proteinExistence type="inferred from homology"/>
<sequence length="190" mass="20924">MSQTRPMFVAGCQPWLVGQTTSSHRSWKQLTGMFATRWETVRALPRRPACWAHKQLGVRRAALRKLRATASLNEKAGADGAIEITVEYQDRTEVVRCQPGQSILEAVEASGLWTEVPSSCRAGVCTTCAAWLLSGDVEDPFAALDANIRKEGFILTCSSTPKADAGPVRIRLGAYDQVYEMQYGRFEKAA</sequence>